<dbReference type="InterPro" id="IPR001810">
    <property type="entry name" value="F-box_dom"/>
</dbReference>
<proteinExistence type="predicted"/>
<dbReference type="EMBL" id="ML170181">
    <property type="protein sequence ID" value="TDL21317.1"/>
    <property type="molecule type" value="Genomic_DNA"/>
</dbReference>
<dbReference type="Proteomes" id="UP000294933">
    <property type="component" value="Unassembled WGS sequence"/>
</dbReference>
<evidence type="ECO:0000259" key="1">
    <source>
        <dbReference type="Pfam" id="PF12937"/>
    </source>
</evidence>
<dbReference type="SUPFAM" id="SSF81383">
    <property type="entry name" value="F-box domain"/>
    <property type="match status" value="1"/>
</dbReference>
<name>A0A4Y7Q0Z5_9AGAM</name>
<reference evidence="2 3" key="1">
    <citation type="submission" date="2018-06" db="EMBL/GenBank/DDBJ databases">
        <title>A transcriptomic atlas of mushroom development highlights an independent origin of complex multicellularity.</title>
        <authorList>
            <consortium name="DOE Joint Genome Institute"/>
            <person name="Krizsan K."/>
            <person name="Almasi E."/>
            <person name="Merenyi Z."/>
            <person name="Sahu N."/>
            <person name="Viragh M."/>
            <person name="Koszo T."/>
            <person name="Mondo S."/>
            <person name="Kiss B."/>
            <person name="Balint B."/>
            <person name="Kues U."/>
            <person name="Barry K."/>
            <person name="Hegedus J.C."/>
            <person name="Henrissat B."/>
            <person name="Johnson J."/>
            <person name="Lipzen A."/>
            <person name="Ohm R."/>
            <person name="Nagy I."/>
            <person name="Pangilinan J."/>
            <person name="Yan J."/>
            <person name="Xiong Y."/>
            <person name="Grigoriev I.V."/>
            <person name="Hibbett D.S."/>
            <person name="Nagy L.G."/>
        </authorList>
    </citation>
    <scope>NUCLEOTIDE SEQUENCE [LARGE SCALE GENOMIC DNA]</scope>
    <source>
        <strain evidence="2 3">SZMC22713</strain>
    </source>
</reference>
<feature type="domain" description="F-box" evidence="1">
    <location>
        <begin position="3"/>
        <end position="46"/>
    </location>
</feature>
<sequence length="347" mass="39278">MANNLPEDIHLVILTWADRQSVGTLSAVSKAWRRVCLPEIFRKVDITGTWVTAEDRVNSFLQSREICKVVRCFVFVVNVKEDKRRGLMRLFSFDKGDRMVPRRTFPHDLAKLLASMIDLRILKFSIPCETVSMFEDAFSANPVPLMFESIRGLSTDTYCHFLVDYCPGLRAVGVDLASQWRPQNKLPLHTGPHSRSESLIRSLAGHSIQFFSLWDVWTIELTSVIAESMPNLTALQMLSYGVKLPLQEHLAVLKNFKSLRQLEVLVLSGATIDFSDDSSFPQGELQVRVIENVLRICPTIERLVIRVPFDLNVSHGNWMESTNFEVASMMPPRLSLVNPADQSSANA</sequence>
<dbReference type="CDD" id="cd09917">
    <property type="entry name" value="F-box_SF"/>
    <property type="match status" value="1"/>
</dbReference>
<evidence type="ECO:0000313" key="3">
    <source>
        <dbReference type="Proteomes" id="UP000294933"/>
    </source>
</evidence>
<organism evidence="2 3">
    <name type="scientific">Rickenella mellea</name>
    <dbReference type="NCBI Taxonomy" id="50990"/>
    <lineage>
        <taxon>Eukaryota</taxon>
        <taxon>Fungi</taxon>
        <taxon>Dikarya</taxon>
        <taxon>Basidiomycota</taxon>
        <taxon>Agaricomycotina</taxon>
        <taxon>Agaricomycetes</taxon>
        <taxon>Hymenochaetales</taxon>
        <taxon>Rickenellaceae</taxon>
        <taxon>Rickenella</taxon>
    </lineage>
</organism>
<accession>A0A4Y7Q0Z5</accession>
<dbReference type="VEuPathDB" id="FungiDB:BD410DRAFT_804258"/>
<dbReference type="AlphaFoldDB" id="A0A4Y7Q0Z5"/>
<dbReference type="InterPro" id="IPR036047">
    <property type="entry name" value="F-box-like_dom_sf"/>
</dbReference>
<gene>
    <name evidence="2" type="ORF">BD410DRAFT_804258</name>
</gene>
<evidence type="ECO:0000313" key="2">
    <source>
        <dbReference type="EMBL" id="TDL21317.1"/>
    </source>
</evidence>
<dbReference type="Pfam" id="PF12937">
    <property type="entry name" value="F-box-like"/>
    <property type="match status" value="1"/>
</dbReference>
<protein>
    <recommendedName>
        <fullName evidence="1">F-box domain-containing protein</fullName>
    </recommendedName>
</protein>
<keyword evidence="3" id="KW-1185">Reference proteome</keyword>